<feature type="compositionally biased region" description="Polar residues" evidence="1">
    <location>
        <begin position="1"/>
        <end position="25"/>
    </location>
</feature>
<proteinExistence type="predicted"/>
<reference evidence="2 3" key="1">
    <citation type="submission" date="2021-06" db="EMBL/GenBank/DDBJ databases">
        <authorList>
            <person name="Palmer J.M."/>
        </authorList>
    </citation>
    <scope>NUCLEOTIDE SEQUENCE [LARGE SCALE GENOMIC DNA]</scope>
    <source>
        <strain evidence="2 3">XC_2019</strain>
        <tissue evidence="2">Muscle</tissue>
    </source>
</reference>
<protein>
    <submittedName>
        <fullName evidence="2">Uncharacterized protein</fullName>
    </submittedName>
</protein>
<sequence>SWISQSASVPRNQKQTGVDSPSPATSLPKPAGQSSSSTSSSGCQTLPRTVKVRSPGQGSIN</sequence>
<evidence type="ECO:0000313" key="2">
    <source>
        <dbReference type="EMBL" id="MEQ2209712.1"/>
    </source>
</evidence>
<feature type="non-terminal residue" evidence="2">
    <location>
        <position position="1"/>
    </location>
</feature>
<keyword evidence="3" id="KW-1185">Reference proteome</keyword>
<evidence type="ECO:0000256" key="1">
    <source>
        <dbReference type="SAM" id="MobiDB-lite"/>
    </source>
</evidence>
<accession>A0ABV0RPV3</accession>
<evidence type="ECO:0000313" key="3">
    <source>
        <dbReference type="Proteomes" id="UP001434883"/>
    </source>
</evidence>
<feature type="region of interest" description="Disordered" evidence="1">
    <location>
        <begin position="1"/>
        <end position="61"/>
    </location>
</feature>
<organism evidence="2 3">
    <name type="scientific">Xenoophorus captivus</name>
    <dbReference type="NCBI Taxonomy" id="1517983"/>
    <lineage>
        <taxon>Eukaryota</taxon>
        <taxon>Metazoa</taxon>
        <taxon>Chordata</taxon>
        <taxon>Craniata</taxon>
        <taxon>Vertebrata</taxon>
        <taxon>Euteleostomi</taxon>
        <taxon>Actinopterygii</taxon>
        <taxon>Neopterygii</taxon>
        <taxon>Teleostei</taxon>
        <taxon>Neoteleostei</taxon>
        <taxon>Acanthomorphata</taxon>
        <taxon>Ovalentaria</taxon>
        <taxon>Atherinomorphae</taxon>
        <taxon>Cyprinodontiformes</taxon>
        <taxon>Goodeidae</taxon>
        <taxon>Xenoophorus</taxon>
    </lineage>
</organism>
<name>A0ABV0RPV3_9TELE</name>
<dbReference type="EMBL" id="JAHRIN010051721">
    <property type="protein sequence ID" value="MEQ2209712.1"/>
    <property type="molecule type" value="Genomic_DNA"/>
</dbReference>
<dbReference type="Proteomes" id="UP001434883">
    <property type="component" value="Unassembled WGS sequence"/>
</dbReference>
<comment type="caution">
    <text evidence="2">The sequence shown here is derived from an EMBL/GenBank/DDBJ whole genome shotgun (WGS) entry which is preliminary data.</text>
</comment>
<gene>
    <name evidence="2" type="ORF">XENOCAPTIV_002994</name>
</gene>